<evidence type="ECO:0000256" key="1">
    <source>
        <dbReference type="SAM" id="MobiDB-lite"/>
    </source>
</evidence>
<keyword evidence="4" id="KW-1185">Reference proteome</keyword>
<accession>A0ABD0XV46</accession>
<sequence length="126" mass="13850">MNDDPCATAEDGDWPNLFGPTNSQQETTDEDLVALRRGPIRQRVQCRRCLLLVLGAGSLSLRLSSYPFFGVLQVLRCLPLLCGRVSAGTQHTMETTVPVTELEDRNGARVVKVKLRTVGGGRRQPT</sequence>
<keyword evidence="2" id="KW-1133">Transmembrane helix</keyword>
<keyword evidence="2" id="KW-0812">Transmembrane</keyword>
<dbReference type="AlphaFoldDB" id="A0ABD0XV46"/>
<dbReference type="EMBL" id="JBFDAA010000020">
    <property type="protein sequence ID" value="KAL1115157.1"/>
    <property type="molecule type" value="Genomic_DNA"/>
</dbReference>
<comment type="caution">
    <text evidence="3">The sequence shown here is derived from an EMBL/GenBank/DDBJ whole genome shotgun (WGS) entry which is preliminary data.</text>
</comment>
<evidence type="ECO:0000256" key="2">
    <source>
        <dbReference type="SAM" id="Phobius"/>
    </source>
</evidence>
<protein>
    <submittedName>
        <fullName evidence="3">Uncharacterized protein</fullName>
    </submittedName>
</protein>
<feature type="region of interest" description="Disordered" evidence="1">
    <location>
        <begin position="1"/>
        <end position="29"/>
    </location>
</feature>
<reference evidence="3 4" key="1">
    <citation type="submission" date="2024-07" db="EMBL/GenBank/DDBJ databases">
        <title>Chromosome-level genome assembly of the water stick insect Ranatra chinensis (Heteroptera: Nepidae).</title>
        <authorList>
            <person name="Liu X."/>
        </authorList>
    </citation>
    <scope>NUCLEOTIDE SEQUENCE [LARGE SCALE GENOMIC DNA]</scope>
    <source>
        <strain evidence="3">Cailab_2021Rc</strain>
        <tissue evidence="3">Muscle</tissue>
    </source>
</reference>
<proteinExistence type="predicted"/>
<organism evidence="3 4">
    <name type="scientific">Ranatra chinensis</name>
    <dbReference type="NCBI Taxonomy" id="642074"/>
    <lineage>
        <taxon>Eukaryota</taxon>
        <taxon>Metazoa</taxon>
        <taxon>Ecdysozoa</taxon>
        <taxon>Arthropoda</taxon>
        <taxon>Hexapoda</taxon>
        <taxon>Insecta</taxon>
        <taxon>Pterygota</taxon>
        <taxon>Neoptera</taxon>
        <taxon>Paraneoptera</taxon>
        <taxon>Hemiptera</taxon>
        <taxon>Heteroptera</taxon>
        <taxon>Panheteroptera</taxon>
        <taxon>Nepomorpha</taxon>
        <taxon>Nepidae</taxon>
        <taxon>Ranatrinae</taxon>
        <taxon>Ranatra</taxon>
    </lineage>
</organism>
<keyword evidence="2" id="KW-0472">Membrane</keyword>
<evidence type="ECO:0000313" key="4">
    <source>
        <dbReference type="Proteomes" id="UP001558652"/>
    </source>
</evidence>
<evidence type="ECO:0000313" key="3">
    <source>
        <dbReference type="EMBL" id="KAL1115157.1"/>
    </source>
</evidence>
<dbReference type="Proteomes" id="UP001558652">
    <property type="component" value="Unassembled WGS sequence"/>
</dbReference>
<gene>
    <name evidence="3" type="ORF">AAG570_007188</name>
</gene>
<feature type="transmembrane region" description="Helical" evidence="2">
    <location>
        <begin position="49"/>
        <end position="69"/>
    </location>
</feature>
<name>A0ABD0XV46_9HEMI</name>